<evidence type="ECO:0000256" key="2">
    <source>
        <dbReference type="ARBA" id="ARBA00022980"/>
    </source>
</evidence>
<dbReference type="PROSITE" id="PS01108">
    <property type="entry name" value="RIBOSOMAL_L24"/>
    <property type="match status" value="1"/>
</dbReference>
<evidence type="ECO:0000256" key="3">
    <source>
        <dbReference type="ARBA" id="ARBA00023274"/>
    </source>
</evidence>
<dbReference type="InterPro" id="IPR014722">
    <property type="entry name" value="Rib_uL2_dom2"/>
</dbReference>
<evidence type="ECO:0000256" key="1">
    <source>
        <dbReference type="ARBA" id="ARBA00010618"/>
    </source>
</evidence>
<dbReference type="GO" id="GO:0003735">
    <property type="term" value="F:structural constituent of ribosome"/>
    <property type="evidence" value="ECO:0007669"/>
    <property type="project" value="InterPro"/>
</dbReference>
<dbReference type="AlphaFoldDB" id="A0A1P8KKX2"/>
<comment type="subunit">
    <text evidence="5">Part of the 50S ribosomal subunit.</text>
</comment>
<keyword evidence="5" id="KW-0699">rRNA-binding</keyword>
<protein>
    <recommendedName>
        <fullName evidence="4 5">Large ribosomal subunit protein uL24</fullName>
    </recommendedName>
</protein>
<dbReference type="PANTHER" id="PTHR12903">
    <property type="entry name" value="MITOCHONDRIAL RIBOSOMAL PROTEIN L24"/>
    <property type="match status" value="1"/>
</dbReference>
<dbReference type="InterPro" id="IPR041988">
    <property type="entry name" value="Ribosomal_uL24_KOW"/>
</dbReference>
<keyword evidence="2 5" id="KW-0689">Ribosomal protein</keyword>
<dbReference type="Gene3D" id="2.30.30.30">
    <property type="match status" value="1"/>
</dbReference>
<dbReference type="RefSeq" id="WP_076084977.1">
    <property type="nucleotide sequence ID" value="NZ_CP019070.1"/>
</dbReference>
<dbReference type="EMBL" id="CP019070">
    <property type="protein sequence ID" value="APW65166.1"/>
    <property type="molecule type" value="Genomic_DNA"/>
</dbReference>
<sequence>MAIKLKIKKGDTVKIIAGDDKGKTGEVIQVLPSKRQVIVKDCKVAKKTVKPDQEKNPDGGFVNKEMPMDISNVTKVEGE</sequence>
<dbReference type="HAMAP" id="MF_01326_B">
    <property type="entry name" value="Ribosomal_uL24_B"/>
    <property type="match status" value="1"/>
</dbReference>
<dbReference type="InterPro" id="IPR057264">
    <property type="entry name" value="Ribosomal_uL24_C"/>
</dbReference>
<dbReference type="GO" id="GO:0019843">
    <property type="term" value="F:rRNA binding"/>
    <property type="evidence" value="ECO:0007669"/>
    <property type="project" value="UniProtKB-UniRule"/>
</dbReference>
<keyword evidence="3 5" id="KW-0687">Ribonucleoprotein</keyword>
<reference evidence="9 10" key="1">
    <citation type="submission" date="2017-01" db="EMBL/GenBank/DDBJ databases">
        <title>Genome sequencing of Arcobacter sp. LPB0137.</title>
        <authorList>
            <person name="Lee G.-W."/>
            <person name="Yi H."/>
        </authorList>
    </citation>
    <scope>NUCLEOTIDE SEQUENCE [LARGE SCALE GENOMIC DNA]</scope>
    <source>
        <strain evidence="9 10">LPB0137</strain>
    </source>
</reference>
<evidence type="ECO:0000313" key="9">
    <source>
        <dbReference type="EMBL" id="APW65166.1"/>
    </source>
</evidence>
<organism evidence="9 10">
    <name type="scientific">Poseidonibacter parvus</name>
    <dbReference type="NCBI Taxonomy" id="1850254"/>
    <lineage>
        <taxon>Bacteria</taxon>
        <taxon>Pseudomonadati</taxon>
        <taxon>Campylobacterota</taxon>
        <taxon>Epsilonproteobacteria</taxon>
        <taxon>Campylobacterales</taxon>
        <taxon>Arcobacteraceae</taxon>
        <taxon>Poseidonibacter</taxon>
    </lineage>
</organism>
<keyword evidence="10" id="KW-1185">Reference proteome</keyword>
<dbReference type="InterPro" id="IPR003256">
    <property type="entry name" value="Ribosomal_uL24"/>
</dbReference>
<dbReference type="GO" id="GO:0006412">
    <property type="term" value="P:translation"/>
    <property type="evidence" value="ECO:0007669"/>
    <property type="project" value="UniProtKB-UniRule"/>
</dbReference>
<dbReference type="CDD" id="cd06089">
    <property type="entry name" value="KOW_RPL26"/>
    <property type="match status" value="1"/>
</dbReference>
<name>A0A1P8KKX2_9BACT</name>
<evidence type="ECO:0000313" key="10">
    <source>
        <dbReference type="Proteomes" id="UP000186074"/>
    </source>
</evidence>
<feature type="region of interest" description="Disordered" evidence="7">
    <location>
        <begin position="49"/>
        <end position="79"/>
    </location>
</feature>
<evidence type="ECO:0000256" key="4">
    <source>
        <dbReference type="ARBA" id="ARBA00035206"/>
    </source>
</evidence>
<evidence type="ECO:0000256" key="6">
    <source>
        <dbReference type="RuleBase" id="RU003477"/>
    </source>
</evidence>
<dbReference type="InterPro" id="IPR005824">
    <property type="entry name" value="KOW"/>
</dbReference>
<evidence type="ECO:0000256" key="5">
    <source>
        <dbReference type="HAMAP-Rule" id="MF_01326"/>
    </source>
</evidence>
<keyword evidence="5" id="KW-0694">RNA-binding</keyword>
<dbReference type="Pfam" id="PF00467">
    <property type="entry name" value="KOW"/>
    <property type="match status" value="1"/>
</dbReference>
<comment type="function">
    <text evidence="5">One of the proteins that surrounds the polypeptide exit tunnel on the outside of the subunit.</text>
</comment>
<comment type="function">
    <text evidence="5">One of two assembly initiator proteins, it binds directly to the 5'-end of the 23S rRNA, where it nucleates assembly of the 50S subunit.</text>
</comment>
<dbReference type="InterPro" id="IPR008991">
    <property type="entry name" value="Translation_prot_SH3-like_sf"/>
</dbReference>
<dbReference type="GO" id="GO:0005840">
    <property type="term" value="C:ribosome"/>
    <property type="evidence" value="ECO:0007669"/>
    <property type="project" value="UniProtKB-KW"/>
</dbReference>
<evidence type="ECO:0000256" key="7">
    <source>
        <dbReference type="SAM" id="MobiDB-lite"/>
    </source>
</evidence>
<accession>A0A1P8KKX2</accession>
<dbReference type="KEGG" id="alp:LPB137_04570"/>
<dbReference type="SMART" id="SM00739">
    <property type="entry name" value="KOW"/>
    <property type="match status" value="1"/>
</dbReference>
<dbReference type="InterPro" id="IPR005825">
    <property type="entry name" value="Ribosomal_uL24_CS"/>
</dbReference>
<evidence type="ECO:0000259" key="8">
    <source>
        <dbReference type="SMART" id="SM00739"/>
    </source>
</evidence>
<dbReference type="NCBIfam" id="TIGR01079">
    <property type="entry name" value="rplX_bact"/>
    <property type="match status" value="1"/>
</dbReference>
<dbReference type="Pfam" id="PF17136">
    <property type="entry name" value="ribosomal_L24"/>
    <property type="match status" value="1"/>
</dbReference>
<dbReference type="OrthoDB" id="9807419at2"/>
<dbReference type="Proteomes" id="UP000186074">
    <property type="component" value="Chromosome"/>
</dbReference>
<gene>
    <name evidence="5" type="primary">rplX</name>
    <name evidence="9" type="ORF">LPB137_04570</name>
</gene>
<feature type="domain" description="KOW" evidence="8">
    <location>
        <begin position="6"/>
        <end position="33"/>
    </location>
</feature>
<dbReference type="SUPFAM" id="SSF50104">
    <property type="entry name" value="Translation proteins SH3-like domain"/>
    <property type="match status" value="1"/>
</dbReference>
<comment type="similarity">
    <text evidence="1 5 6">Belongs to the universal ribosomal protein uL24 family.</text>
</comment>
<dbReference type="STRING" id="1850254.LPB137_04570"/>
<proteinExistence type="inferred from homology"/>
<dbReference type="GO" id="GO:1990904">
    <property type="term" value="C:ribonucleoprotein complex"/>
    <property type="evidence" value="ECO:0007669"/>
    <property type="project" value="UniProtKB-KW"/>
</dbReference>